<dbReference type="InterPro" id="IPR004358">
    <property type="entry name" value="Sig_transdc_His_kin-like_C"/>
</dbReference>
<evidence type="ECO:0000256" key="5">
    <source>
        <dbReference type="SAM" id="Phobius"/>
    </source>
</evidence>
<comment type="caution">
    <text evidence="7">The sequence shown here is derived from an EMBL/GenBank/DDBJ whole genome shotgun (WGS) entry which is preliminary data.</text>
</comment>
<dbReference type="SMART" id="SM00387">
    <property type="entry name" value="HATPase_c"/>
    <property type="match status" value="1"/>
</dbReference>
<dbReference type="EC" id="2.7.13.3" evidence="2"/>
<comment type="catalytic activity">
    <reaction evidence="1">
        <text>ATP + protein L-histidine = ADP + protein N-phospho-L-histidine.</text>
        <dbReference type="EC" id="2.7.13.3"/>
    </reaction>
</comment>
<dbReference type="Gene3D" id="3.30.565.10">
    <property type="entry name" value="Histidine kinase-like ATPase, C-terminal domain"/>
    <property type="match status" value="1"/>
</dbReference>
<dbReference type="InterPro" id="IPR003594">
    <property type="entry name" value="HATPase_dom"/>
</dbReference>
<feature type="transmembrane region" description="Helical" evidence="5">
    <location>
        <begin position="291"/>
        <end position="308"/>
    </location>
</feature>
<evidence type="ECO:0000256" key="4">
    <source>
        <dbReference type="SAM" id="Coils"/>
    </source>
</evidence>
<dbReference type="PANTHER" id="PTHR43065:SF50">
    <property type="entry name" value="HISTIDINE KINASE"/>
    <property type="match status" value="1"/>
</dbReference>
<accession>A0A2T3HM79</accession>
<feature type="transmembrane region" description="Helical" evidence="5">
    <location>
        <begin position="411"/>
        <end position="431"/>
    </location>
</feature>
<feature type="transmembrane region" description="Helical" evidence="5">
    <location>
        <begin position="329"/>
        <end position="347"/>
    </location>
</feature>
<dbReference type="PROSITE" id="PS50109">
    <property type="entry name" value="HIS_KIN"/>
    <property type="match status" value="1"/>
</dbReference>
<feature type="domain" description="Histidine kinase" evidence="6">
    <location>
        <begin position="513"/>
        <end position="762"/>
    </location>
</feature>
<keyword evidence="5" id="KW-0472">Membrane</keyword>
<dbReference type="PANTHER" id="PTHR43065">
    <property type="entry name" value="SENSOR HISTIDINE KINASE"/>
    <property type="match status" value="1"/>
</dbReference>
<dbReference type="Gene3D" id="2.60.40.2380">
    <property type="match status" value="1"/>
</dbReference>
<dbReference type="Pfam" id="PF07696">
    <property type="entry name" value="7TMR-DISMED2"/>
    <property type="match status" value="1"/>
</dbReference>
<dbReference type="Gene3D" id="1.10.287.130">
    <property type="match status" value="1"/>
</dbReference>
<evidence type="ECO:0000259" key="6">
    <source>
        <dbReference type="PROSITE" id="PS50109"/>
    </source>
</evidence>
<reference evidence="7 8" key="1">
    <citation type="submission" date="2018-03" db="EMBL/GenBank/DDBJ databases">
        <authorList>
            <person name="Keele B.F."/>
        </authorList>
    </citation>
    <scope>NUCLEOTIDE SEQUENCE [LARGE SCALE GENOMIC DNA]</scope>
    <source>
        <strain evidence="7 8">YL28-9</strain>
    </source>
</reference>
<organism evidence="7 8">
    <name type="scientific">Pedobacter yulinensis</name>
    <dbReference type="NCBI Taxonomy" id="2126353"/>
    <lineage>
        <taxon>Bacteria</taxon>
        <taxon>Pseudomonadati</taxon>
        <taxon>Bacteroidota</taxon>
        <taxon>Sphingobacteriia</taxon>
        <taxon>Sphingobacteriales</taxon>
        <taxon>Sphingobacteriaceae</taxon>
        <taxon>Pedobacter</taxon>
    </lineage>
</organism>
<dbReference type="GO" id="GO:0000155">
    <property type="term" value="F:phosphorelay sensor kinase activity"/>
    <property type="evidence" value="ECO:0007669"/>
    <property type="project" value="InterPro"/>
</dbReference>
<keyword evidence="3" id="KW-0597">Phosphoprotein</keyword>
<dbReference type="InterPro" id="IPR036097">
    <property type="entry name" value="HisK_dim/P_sf"/>
</dbReference>
<keyword evidence="5" id="KW-1133">Transmembrane helix</keyword>
<dbReference type="SUPFAM" id="SSF55874">
    <property type="entry name" value="ATPase domain of HSP90 chaperone/DNA topoisomerase II/histidine kinase"/>
    <property type="match status" value="1"/>
</dbReference>
<dbReference type="AlphaFoldDB" id="A0A2T3HM79"/>
<dbReference type="InterPro" id="IPR005467">
    <property type="entry name" value="His_kinase_dom"/>
</dbReference>
<dbReference type="InterPro" id="IPR003661">
    <property type="entry name" value="HisK_dim/P_dom"/>
</dbReference>
<evidence type="ECO:0000313" key="8">
    <source>
        <dbReference type="Proteomes" id="UP000240912"/>
    </source>
</evidence>
<evidence type="ECO:0000256" key="2">
    <source>
        <dbReference type="ARBA" id="ARBA00012438"/>
    </source>
</evidence>
<dbReference type="InterPro" id="IPR011622">
    <property type="entry name" value="7TMR_DISM_rcpt_extracell_dom2"/>
</dbReference>
<dbReference type="EMBL" id="PYLS01000005">
    <property type="protein sequence ID" value="PST83547.1"/>
    <property type="molecule type" value="Genomic_DNA"/>
</dbReference>
<dbReference type="InterPro" id="IPR011623">
    <property type="entry name" value="7TMR_DISM_rcpt_extracell_dom1"/>
</dbReference>
<feature type="transmembrane region" description="Helical" evidence="5">
    <location>
        <begin position="51"/>
        <end position="70"/>
    </location>
</feature>
<proteinExistence type="predicted"/>
<feature type="transmembrane region" description="Helical" evidence="5">
    <location>
        <begin position="382"/>
        <end position="399"/>
    </location>
</feature>
<feature type="coiled-coil region" evidence="4">
    <location>
        <begin position="434"/>
        <end position="504"/>
    </location>
</feature>
<dbReference type="Pfam" id="PF07695">
    <property type="entry name" value="7TMR-DISM_7TM"/>
    <property type="match status" value="1"/>
</dbReference>
<dbReference type="PRINTS" id="PR00344">
    <property type="entry name" value="BCTRLSENSOR"/>
</dbReference>
<dbReference type="Proteomes" id="UP000240912">
    <property type="component" value="Unassembled WGS sequence"/>
</dbReference>
<dbReference type="Pfam" id="PF02518">
    <property type="entry name" value="HATPase_c"/>
    <property type="match status" value="1"/>
</dbReference>
<evidence type="ECO:0000256" key="1">
    <source>
        <dbReference type="ARBA" id="ARBA00000085"/>
    </source>
</evidence>
<feature type="transmembrane region" description="Helical" evidence="5">
    <location>
        <begin position="229"/>
        <end position="252"/>
    </location>
</feature>
<gene>
    <name evidence="7" type="ORF">C7T94_13425</name>
</gene>
<dbReference type="OrthoDB" id="9806995at2"/>
<protein>
    <recommendedName>
        <fullName evidence="2">histidine kinase</fullName>
        <ecNumber evidence="2">2.7.13.3</ecNumber>
    </recommendedName>
</protein>
<keyword evidence="5" id="KW-0812">Transmembrane</keyword>
<feature type="transmembrane region" description="Helical" evidence="5">
    <location>
        <begin position="353"/>
        <end position="370"/>
    </location>
</feature>
<name>A0A2T3HM79_9SPHI</name>
<dbReference type="SUPFAM" id="SSF47384">
    <property type="entry name" value="Homodimeric domain of signal transducing histidine kinase"/>
    <property type="match status" value="1"/>
</dbReference>
<evidence type="ECO:0000313" key="7">
    <source>
        <dbReference type="EMBL" id="PST83547.1"/>
    </source>
</evidence>
<dbReference type="InterPro" id="IPR036890">
    <property type="entry name" value="HATPase_C_sf"/>
</dbReference>
<sequence length="762" mass="86444">MPKRWKRLRHSTGNAFLTCATIHSRSQSKPDLKATWKSIINWLYPHMSKRIFLSICAFFLTCQAVLAIQADTIQIADGQVKSNFGKSLSMLADAEQKLTTDAAFRSTNYIRLDSDVPNLGISNSAYWLKMLVRNETSGRELTLQIPLPTLDKVDFYQYDEGGNLLKTGKMGDSRPYYSREFDNPFSTFVFSLESKETATILIRVSGGEQVQVPLILTKSDTIDRKNADAFLVFGMYAGIIIVMFIYNFFLFISTRDNTYLFYIIYIFFIGLLQANFQGFTFKYLWPDNTVVATYAVYLLTPLAALSALEFMKRFLHSDIYVPKLHRWLNIFYVPYGIAGIFAIIGNLNLSYQLLQVTAVVIAITMLYTAWRVHTKGFQPAKYFIIAWSFFLLGLCIFVLKDYNLLPYNTITYNMMPLGSAVEVTLLSFALADKINVYRKEKEQSQEEALRVLQENERLIKEQNIQLERKVNERTVELQSANASLEQTLKDLKDAQSQLVDAEKMAGLGQLTAGIAHEINNPINFVTSNIKPLELDIKDLREVISMYEQIDPEKELNPQLEAINSFKRQIDLGFVNDEINTLLSGIGEGARRTAEIIRSLKNFSRLDENDTKPVDLNEGLDSTLVLVRNIYPSNLQVIKNYDNLPKVECLPGKINQVFMNLISNAIYAIKNKPEQRDEEFLTITTKNLGDRVAVSIKDSGTGMTEEVKNKIFEPFFTTKSVGEGTGLGLSIVFRIIETHKGTIEVLSTINVGTEFIITLPVNA</sequence>
<evidence type="ECO:0000256" key="3">
    <source>
        <dbReference type="ARBA" id="ARBA00022553"/>
    </source>
</evidence>
<dbReference type="CDD" id="cd00082">
    <property type="entry name" value="HisKA"/>
    <property type="match status" value="1"/>
</dbReference>
<feature type="transmembrane region" description="Helical" evidence="5">
    <location>
        <begin position="259"/>
        <end position="279"/>
    </location>
</feature>
<keyword evidence="8" id="KW-1185">Reference proteome</keyword>
<keyword evidence="4" id="KW-0175">Coiled coil</keyword>